<keyword evidence="2" id="KW-1185">Reference proteome</keyword>
<accession>A0A5E4QIQ2</accession>
<dbReference type="Proteomes" id="UP000324832">
    <property type="component" value="Unassembled WGS sequence"/>
</dbReference>
<dbReference type="SUPFAM" id="SSF48726">
    <property type="entry name" value="Immunoglobulin"/>
    <property type="match status" value="1"/>
</dbReference>
<proteinExistence type="predicted"/>
<dbReference type="EMBL" id="FZQP02003423">
    <property type="protein sequence ID" value="VVC98167.1"/>
    <property type="molecule type" value="Genomic_DNA"/>
</dbReference>
<dbReference type="InterPro" id="IPR036179">
    <property type="entry name" value="Ig-like_dom_sf"/>
</dbReference>
<evidence type="ECO:0000313" key="2">
    <source>
        <dbReference type="Proteomes" id="UP000324832"/>
    </source>
</evidence>
<evidence type="ECO:0000313" key="1">
    <source>
        <dbReference type="EMBL" id="VVC98167.1"/>
    </source>
</evidence>
<gene>
    <name evidence="1" type="ORF">LSINAPIS_LOCUS9297</name>
</gene>
<name>A0A5E4QIQ2_9NEOP</name>
<organism evidence="1 2">
    <name type="scientific">Leptidea sinapis</name>
    <dbReference type="NCBI Taxonomy" id="189913"/>
    <lineage>
        <taxon>Eukaryota</taxon>
        <taxon>Metazoa</taxon>
        <taxon>Ecdysozoa</taxon>
        <taxon>Arthropoda</taxon>
        <taxon>Hexapoda</taxon>
        <taxon>Insecta</taxon>
        <taxon>Pterygota</taxon>
        <taxon>Neoptera</taxon>
        <taxon>Endopterygota</taxon>
        <taxon>Lepidoptera</taxon>
        <taxon>Glossata</taxon>
        <taxon>Ditrysia</taxon>
        <taxon>Papilionoidea</taxon>
        <taxon>Pieridae</taxon>
        <taxon>Dismorphiinae</taxon>
        <taxon>Leptidea</taxon>
    </lineage>
</organism>
<reference evidence="1 2" key="1">
    <citation type="submission" date="2017-07" db="EMBL/GenBank/DDBJ databases">
        <authorList>
            <person name="Talla V."/>
            <person name="Backstrom N."/>
        </authorList>
    </citation>
    <scope>NUCLEOTIDE SEQUENCE [LARGE SCALE GENOMIC DNA]</scope>
</reference>
<dbReference type="AlphaFoldDB" id="A0A5E4QIQ2"/>
<dbReference type="Gene3D" id="2.60.40.10">
    <property type="entry name" value="Immunoglobulins"/>
    <property type="match status" value="2"/>
</dbReference>
<sequence>MYTYNRFELRISMDDEVDVGGEDEEPSIKFYGIIKDIQETDAGWYQCQVIISISSKITAEVELQVRRPPIISDNSTRISHFATADEFTDTTLRVITIEKRQYGIFTCKAQNKLGRDEGKVELFVFRCRLLQNTLNTFFYISDLNESPVPDINYPGLRLDPLVYPNKVTHDPKPRLTILIQLVLIVIAFGVI</sequence>
<protein>
    <recommendedName>
        <fullName evidence="3">Ig-like domain-containing protein</fullName>
    </recommendedName>
</protein>
<dbReference type="InterPro" id="IPR013783">
    <property type="entry name" value="Ig-like_fold"/>
</dbReference>
<evidence type="ECO:0008006" key="3">
    <source>
        <dbReference type="Google" id="ProtNLM"/>
    </source>
</evidence>